<feature type="domain" description="SHS2" evidence="5">
    <location>
        <begin position="11"/>
        <end position="197"/>
    </location>
</feature>
<keyword evidence="3" id="KW-0472">Membrane</keyword>
<dbReference type="AlphaFoldDB" id="A0A075FNF1"/>
<dbReference type="Pfam" id="PF02491">
    <property type="entry name" value="SHS2_FTSA"/>
    <property type="match status" value="1"/>
</dbReference>
<dbReference type="PIRSF" id="PIRSF003101">
    <property type="entry name" value="FtsA"/>
    <property type="match status" value="1"/>
</dbReference>
<dbReference type="PANTHER" id="PTHR32432">
    <property type="entry name" value="CELL DIVISION PROTEIN FTSA-RELATED"/>
    <property type="match status" value="1"/>
</dbReference>
<evidence type="ECO:0000256" key="3">
    <source>
        <dbReference type="ARBA" id="ARBA00023136"/>
    </source>
</evidence>
<dbReference type="InterPro" id="IPR050696">
    <property type="entry name" value="FtsA/MreB"/>
</dbReference>
<dbReference type="InterPro" id="IPR003494">
    <property type="entry name" value="SHS2_FtsA"/>
</dbReference>
<dbReference type="Pfam" id="PF14450">
    <property type="entry name" value="FtsA"/>
    <property type="match status" value="2"/>
</dbReference>
<organism evidence="6">
    <name type="scientific">uncultured marine group II/III euryarchaeote AD1000_29_E08</name>
    <dbReference type="NCBI Taxonomy" id="1457749"/>
    <lineage>
        <taxon>Archaea</taxon>
        <taxon>Methanobacteriati</taxon>
        <taxon>Methanobacteriota</taxon>
        <taxon>environmental samples</taxon>
    </lineage>
</organism>
<name>A0A075FNF1_9EURY</name>
<protein>
    <submittedName>
        <fullName evidence="6">Cell division protein (FtsA)</fullName>
    </submittedName>
</protein>
<evidence type="ECO:0000256" key="4">
    <source>
        <dbReference type="ARBA" id="ARBA00023306"/>
    </source>
</evidence>
<dbReference type="GO" id="GO:0051301">
    <property type="term" value="P:cell division"/>
    <property type="evidence" value="ECO:0007669"/>
    <property type="project" value="UniProtKB-KW"/>
</dbReference>
<dbReference type="SUPFAM" id="SSF53067">
    <property type="entry name" value="Actin-like ATPase domain"/>
    <property type="match status" value="2"/>
</dbReference>
<dbReference type="InterPro" id="IPR020823">
    <property type="entry name" value="Cell_div_FtsA"/>
</dbReference>
<accession>A0A075FNF1</accession>
<keyword evidence="2 6" id="KW-0132">Cell division</keyword>
<dbReference type="InterPro" id="IPR043129">
    <property type="entry name" value="ATPase_NBD"/>
</dbReference>
<dbReference type="Gene3D" id="3.30.1490.110">
    <property type="match status" value="1"/>
</dbReference>
<dbReference type="Gene3D" id="3.30.420.40">
    <property type="match status" value="1"/>
</dbReference>
<keyword evidence="1" id="KW-1003">Cell membrane</keyword>
<reference evidence="6" key="1">
    <citation type="journal article" date="2014" name="Genome Biol. Evol.">
        <title>Pangenome evidence for extensive interdomain horizontal transfer affecting lineage core and shell genes in uncultured planktonic thaumarchaeota and euryarchaeota.</title>
        <authorList>
            <person name="Deschamps P."/>
            <person name="Zivanovic Y."/>
            <person name="Moreira D."/>
            <person name="Rodriguez-Valera F."/>
            <person name="Lopez-Garcia P."/>
        </authorList>
    </citation>
    <scope>NUCLEOTIDE SEQUENCE</scope>
</reference>
<proteinExistence type="inferred from homology"/>
<dbReference type="NCBIfam" id="TIGR01174">
    <property type="entry name" value="ftsA"/>
    <property type="match status" value="1"/>
</dbReference>
<keyword evidence="4" id="KW-0131">Cell cycle</keyword>
<dbReference type="GO" id="GO:0032153">
    <property type="term" value="C:cell division site"/>
    <property type="evidence" value="ECO:0007669"/>
    <property type="project" value="TreeGrafter"/>
</dbReference>
<dbReference type="PANTHER" id="PTHR32432:SF4">
    <property type="entry name" value="CELL DIVISION PROTEIN FTSA"/>
    <property type="match status" value="1"/>
</dbReference>
<evidence type="ECO:0000256" key="2">
    <source>
        <dbReference type="ARBA" id="ARBA00022618"/>
    </source>
</evidence>
<dbReference type="SMART" id="SM00842">
    <property type="entry name" value="FtsA"/>
    <property type="match status" value="1"/>
</dbReference>
<gene>
    <name evidence="6" type="primary">ftsA</name>
</gene>
<dbReference type="CDD" id="cd24048">
    <property type="entry name" value="ASKHA_NBD_FtsA"/>
    <property type="match status" value="1"/>
</dbReference>
<dbReference type="GO" id="GO:0009898">
    <property type="term" value="C:cytoplasmic side of plasma membrane"/>
    <property type="evidence" value="ECO:0007669"/>
    <property type="project" value="TreeGrafter"/>
</dbReference>
<evidence type="ECO:0000259" key="5">
    <source>
        <dbReference type="SMART" id="SM00842"/>
    </source>
</evidence>
<evidence type="ECO:0000256" key="1">
    <source>
        <dbReference type="ARBA" id="ARBA00022475"/>
    </source>
</evidence>
<sequence>MPSNTKNNNLTVGLDIGTTKICAIAVEGDDIEELNVVGVGTAKSDGLRKGVVVNIEKTVKAIKKAVEECELMCGAQIRSVFAGIAGHHIRGQNSRGMVTVYHNRIVTDEDIRRVIDAAQVLIPNDREVLHILPQEFIVDDQDGVQNPLGMAAARLEVNVHIVTGSVTSAQNIIKCCNQSGLDVEDIVLEPLSSSQAVLSPDEQEVGVVLVDIGGGTTDVTIYSEGSIVHTAVLALGGNHLTHDIAIGLGAPLHEAEEIKHNFGVAMSSMVKEDEMIDVPSVGGRNNRTMKKRVLASIIEDRFREIFELITHEIEKTHFHTLMASGVVITGGTCIMPGADRLASQVLNLPVRVGYPENIAGLREMIYSPKYATSVGLVRYGITSNQGKLNFEGDDTNLFHKVSRRMKDWMQDFF</sequence>
<dbReference type="HAMAP" id="MF_02033">
    <property type="entry name" value="FtsA"/>
    <property type="match status" value="1"/>
</dbReference>
<evidence type="ECO:0000313" key="6">
    <source>
        <dbReference type="EMBL" id="AIE92904.1"/>
    </source>
</evidence>
<dbReference type="EMBL" id="KF900379">
    <property type="protein sequence ID" value="AIE92904.1"/>
    <property type="molecule type" value="Genomic_DNA"/>
</dbReference>